<dbReference type="PANTHER" id="PTHR42305">
    <property type="entry name" value="MEMBRANE PROTEIN RV1733C-RELATED"/>
    <property type="match status" value="1"/>
</dbReference>
<dbReference type="AlphaFoldDB" id="A0AA41U0X3"/>
<comment type="caution">
    <text evidence="2">The sequence shown here is derived from an EMBL/GenBank/DDBJ whole genome shotgun (WGS) entry which is preliminary data.</text>
</comment>
<feature type="transmembrane region" description="Helical" evidence="1">
    <location>
        <begin position="126"/>
        <end position="147"/>
    </location>
</feature>
<dbReference type="EMBL" id="JAKFHA010000008">
    <property type="protein sequence ID" value="MCF2528930.1"/>
    <property type="molecule type" value="Genomic_DNA"/>
</dbReference>
<protein>
    <recommendedName>
        <fullName evidence="4">Integral membrane protein</fullName>
    </recommendedName>
</protein>
<accession>A0AA41U0X3</accession>
<evidence type="ECO:0000313" key="3">
    <source>
        <dbReference type="Proteomes" id="UP001165378"/>
    </source>
</evidence>
<sequence>MRSRGQAAHELFVALLVLAALAVPVLGFVAGRAQFDISEDRSRRVAADNHPVTAVLQQNVYGTGSALRTGHTKATVSWTTGDGTVQLGKAPVGSSGDKGDRTTIWLDPAGNPTEAPKQHDRVVLDAVGAGVLTLLAGFGVLLVFYAAEHTAFTRSRMGAWAREWEAVAPVWTKA</sequence>
<evidence type="ECO:0008006" key="4">
    <source>
        <dbReference type="Google" id="ProtNLM"/>
    </source>
</evidence>
<keyword evidence="1" id="KW-1133">Transmembrane helix</keyword>
<dbReference type="InterPro" id="IPR039708">
    <property type="entry name" value="MT1774/Rv1733c-like"/>
</dbReference>
<keyword evidence="3" id="KW-1185">Reference proteome</keyword>
<proteinExistence type="predicted"/>
<evidence type="ECO:0000313" key="2">
    <source>
        <dbReference type="EMBL" id="MCF2528930.1"/>
    </source>
</evidence>
<gene>
    <name evidence="2" type="ORF">LZ495_17125</name>
</gene>
<name>A0AA41U0X3_9ACTN</name>
<keyword evidence="1" id="KW-0472">Membrane</keyword>
<keyword evidence="1" id="KW-0812">Transmembrane</keyword>
<dbReference type="PANTHER" id="PTHR42305:SF1">
    <property type="entry name" value="MEMBRANE PROTEIN RV1733C-RELATED"/>
    <property type="match status" value="1"/>
</dbReference>
<reference evidence="2" key="1">
    <citation type="submission" date="2022-01" db="EMBL/GenBank/DDBJ databases">
        <title>Genome-Based Taxonomic Classification of the Phylum Actinobacteria.</title>
        <authorList>
            <person name="Gao Y."/>
        </authorList>
    </citation>
    <scope>NUCLEOTIDE SEQUENCE</scope>
    <source>
        <strain evidence="2">KLBMP 8922</strain>
    </source>
</reference>
<organism evidence="2 3">
    <name type="scientific">Yinghuangia soli</name>
    <dbReference type="NCBI Taxonomy" id="2908204"/>
    <lineage>
        <taxon>Bacteria</taxon>
        <taxon>Bacillati</taxon>
        <taxon>Actinomycetota</taxon>
        <taxon>Actinomycetes</taxon>
        <taxon>Kitasatosporales</taxon>
        <taxon>Streptomycetaceae</taxon>
        <taxon>Yinghuangia</taxon>
    </lineage>
</organism>
<dbReference type="Proteomes" id="UP001165378">
    <property type="component" value="Unassembled WGS sequence"/>
</dbReference>
<evidence type="ECO:0000256" key="1">
    <source>
        <dbReference type="SAM" id="Phobius"/>
    </source>
</evidence>